<dbReference type="InterPro" id="IPR036890">
    <property type="entry name" value="HATPase_C_sf"/>
</dbReference>
<dbReference type="SUPFAM" id="SSF52172">
    <property type="entry name" value="CheY-like"/>
    <property type="match status" value="1"/>
</dbReference>
<evidence type="ECO:0000256" key="3">
    <source>
        <dbReference type="ARBA" id="ARBA00022553"/>
    </source>
</evidence>
<keyword evidence="7" id="KW-0175">Coiled coil</keyword>
<feature type="modified residue" description="4-aspartylphosphate" evidence="6">
    <location>
        <position position="627"/>
    </location>
</feature>
<dbReference type="Pfam" id="PF00072">
    <property type="entry name" value="Response_reg"/>
    <property type="match status" value="1"/>
</dbReference>
<feature type="coiled-coil region" evidence="7">
    <location>
        <begin position="289"/>
        <end position="316"/>
    </location>
</feature>
<dbReference type="PANTHER" id="PTHR45339:SF3">
    <property type="entry name" value="HISTIDINE KINASE"/>
    <property type="match status" value="1"/>
</dbReference>
<dbReference type="InterPro" id="IPR003661">
    <property type="entry name" value="HisK_dim/P_dom"/>
</dbReference>
<gene>
    <name evidence="12" type="ORF">RSPPHO_01802</name>
</gene>
<dbReference type="InterPro" id="IPR004358">
    <property type="entry name" value="Sig_transdc_His_kin-like_C"/>
</dbReference>
<dbReference type="Gene3D" id="1.10.287.130">
    <property type="match status" value="1"/>
</dbReference>
<dbReference type="EMBL" id="HE663493">
    <property type="protein sequence ID" value="CCG08428.1"/>
    <property type="molecule type" value="Genomic_DNA"/>
</dbReference>
<evidence type="ECO:0000256" key="4">
    <source>
        <dbReference type="ARBA" id="ARBA00023012"/>
    </source>
</evidence>
<dbReference type="Gene3D" id="3.40.50.2300">
    <property type="match status" value="1"/>
</dbReference>
<feature type="compositionally biased region" description="Basic and acidic residues" evidence="8">
    <location>
        <begin position="12"/>
        <end position="23"/>
    </location>
</feature>
<dbReference type="AlphaFoldDB" id="H6SKB3"/>
<keyword evidence="13" id="KW-1185">Reference proteome</keyword>
<dbReference type="Pfam" id="PF01627">
    <property type="entry name" value="Hpt"/>
    <property type="match status" value="1"/>
</dbReference>
<evidence type="ECO:0000313" key="13">
    <source>
        <dbReference type="Proteomes" id="UP000033220"/>
    </source>
</evidence>
<dbReference type="Proteomes" id="UP000033220">
    <property type="component" value="Chromosome DSM 122"/>
</dbReference>
<feature type="domain" description="Histidine kinase" evidence="9">
    <location>
        <begin position="330"/>
        <end position="553"/>
    </location>
</feature>
<evidence type="ECO:0000259" key="11">
    <source>
        <dbReference type="PROSITE" id="PS50894"/>
    </source>
</evidence>
<dbReference type="InterPro" id="IPR005467">
    <property type="entry name" value="His_kinase_dom"/>
</dbReference>
<evidence type="ECO:0000256" key="7">
    <source>
        <dbReference type="SAM" id="Coils"/>
    </source>
</evidence>
<evidence type="ECO:0000256" key="6">
    <source>
        <dbReference type="PROSITE-ProRule" id="PRU00169"/>
    </source>
</evidence>
<sequence length="836" mass="90024">MSGATPAAPGRPHGDPRDGKDLAKFVPGRSSLRSRREWGPMPSSRPSPSHFGAARMTDANDDRYLSLLKALSAPIWVYGFASGHIEWANPAALVFWKADSLEGLRQRSVRPQSGAARARVEQYAARFANGNAIWEDWTFYPRDEPVVARCHFRGVSWEGQSAMLVEVRAQEGECGQSHDDARRAVETLREVPVVIMLILADGTLVSQNVAADLCFGSLEQGGFKDRFVEPQEREALLREALEQGEAPARVLAVNTRAGMAWHDVGARRVRDPATAAPALLLHGLDVTERRLHEEALRETEERLRRLAHDLALARDEAVRADAAKSEFLATMSHEIRTPMNGILGLTEHLLEGPVLPGQAERLGAIRDSAEALLTVVNDVLDFSRLEAGRLTLEIRPFALGPTLVAVLEPLRPHAQAKGLTLDLALDPTLPPWVAGDPGRLRQILINLVGNALKFTARGSVRLEVAPGVTMPGRGPNDLLFRVKDTGIGIAPDVLPRLFQRFSQADPAITRQFGGSGLGLAICRRLAEVMGGHIQAESTPGQGSVFTLCLPLPAAAPEGPPPPPPAEPLPAAPGGRPWRVLIAEDHAINRTVLAGLLHSRGLEVEFAEDGTQALHKGLTGTHDIIFMDMRMPGLDGLEVTRRLRAQGGALARVPIIAVTANAFDDDRAVCLAAGMSAFLPKPVRRDALFATVRAQLSERLALSCDLESSPMPRPPASADDAGPVSDLLDLSHAVELEDDLGIEVLISMTRSFQTSAPERAARLAASLERGDVEGARTEAHTLKGVAATLGLARLRDVTARIEQACRVPDLVQARVHAADLSPLVATSLGALADRYLV</sequence>
<feature type="region of interest" description="Disordered" evidence="8">
    <location>
        <begin position="1"/>
        <end position="55"/>
    </location>
</feature>
<keyword evidence="4" id="KW-0902">Two-component regulatory system</keyword>
<dbReference type="GO" id="GO:0000155">
    <property type="term" value="F:phosphorelay sensor kinase activity"/>
    <property type="evidence" value="ECO:0007669"/>
    <property type="project" value="InterPro"/>
</dbReference>
<dbReference type="InterPro" id="IPR008207">
    <property type="entry name" value="Sig_transdc_His_kin_Hpt_dom"/>
</dbReference>
<reference evidence="12 13" key="1">
    <citation type="submission" date="2012-02" db="EMBL/GenBank/DDBJ databases">
        <title>Shotgun genome sequence of Phaeospirillum photometricum DSM 122.</title>
        <authorList>
            <person name="Duquesne K."/>
            <person name="Sturgis J."/>
        </authorList>
    </citation>
    <scope>NUCLEOTIDE SEQUENCE [LARGE SCALE GENOMIC DNA]</scope>
    <source>
        <strain evidence="13">DSM122</strain>
    </source>
</reference>
<dbReference type="CDD" id="cd17546">
    <property type="entry name" value="REC_hyHK_CKI1_RcsC-like"/>
    <property type="match status" value="1"/>
</dbReference>
<dbReference type="SUPFAM" id="SSF47226">
    <property type="entry name" value="Histidine-containing phosphotransfer domain, HPT domain"/>
    <property type="match status" value="1"/>
</dbReference>
<comment type="catalytic activity">
    <reaction evidence="1">
        <text>ATP + protein L-histidine = ADP + protein N-phospho-L-histidine.</text>
        <dbReference type="EC" id="2.7.13.3"/>
    </reaction>
</comment>
<dbReference type="InterPro" id="IPR003594">
    <property type="entry name" value="HATPase_dom"/>
</dbReference>
<feature type="domain" description="Response regulatory" evidence="10">
    <location>
        <begin position="578"/>
        <end position="695"/>
    </location>
</feature>
<dbReference type="PRINTS" id="PR00344">
    <property type="entry name" value="BCTRLSENSOR"/>
</dbReference>
<dbReference type="Gene3D" id="1.20.120.160">
    <property type="entry name" value="HPT domain"/>
    <property type="match status" value="1"/>
</dbReference>
<dbReference type="Gene3D" id="3.30.565.10">
    <property type="entry name" value="Histidine kinase-like ATPase, C-terminal domain"/>
    <property type="match status" value="1"/>
</dbReference>
<dbReference type="EC" id="2.7.13.3" evidence="2"/>
<evidence type="ECO:0000256" key="5">
    <source>
        <dbReference type="PROSITE-ProRule" id="PRU00110"/>
    </source>
</evidence>
<evidence type="ECO:0000256" key="2">
    <source>
        <dbReference type="ARBA" id="ARBA00012438"/>
    </source>
</evidence>
<dbReference type="PROSITE" id="PS50109">
    <property type="entry name" value="HIS_KIN"/>
    <property type="match status" value="1"/>
</dbReference>
<dbReference type="CDD" id="cd00088">
    <property type="entry name" value="HPT"/>
    <property type="match status" value="1"/>
</dbReference>
<dbReference type="Pfam" id="PF02518">
    <property type="entry name" value="HATPase_c"/>
    <property type="match status" value="1"/>
</dbReference>
<dbReference type="PATRIC" id="fig|1150469.3.peg.2026"/>
<evidence type="ECO:0000256" key="1">
    <source>
        <dbReference type="ARBA" id="ARBA00000085"/>
    </source>
</evidence>
<evidence type="ECO:0000259" key="10">
    <source>
        <dbReference type="PROSITE" id="PS50110"/>
    </source>
</evidence>
<dbReference type="SMART" id="SM00073">
    <property type="entry name" value="HPT"/>
    <property type="match status" value="1"/>
</dbReference>
<dbReference type="FunFam" id="3.30.565.10:FF:000010">
    <property type="entry name" value="Sensor histidine kinase RcsC"/>
    <property type="match status" value="1"/>
</dbReference>
<feature type="modified residue" description="Phosphohistidine" evidence="5">
    <location>
        <position position="779"/>
    </location>
</feature>
<dbReference type="CDD" id="cd16922">
    <property type="entry name" value="HATPase_EvgS-ArcB-TorS-like"/>
    <property type="match status" value="1"/>
</dbReference>
<dbReference type="KEGG" id="rpm:RSPPHO_01802"/>
<evidence type="ECO:0000313" key="12">
    <source>
        <dbReference type="EMBL" id="CCG08428.1"/>
    </source>
</evidence>
<protein>
    <recommendedName>
        <fullName evidence="2">histidine kinase</fullName>
        <ecNumber evidence="2">2.7.13.3</ecNumber>
    </recommendedName>
</protein>
<evidence type="ECO:0000259" key="9">
    <source>
        <dbReference type="PROSITE" id="PS50109"/>
    </source>
</evidence>
<dbReference type="CDD" id="cd00082">
    <property type="entry name" value="HisKA"/>
    <property type="match status" value="1"/>
</dbReference>
<dbReference type="SUPFAM" id="SSF47384">
    <property type="entry name" value="Homodimeric domain of signal transducing histidine kinase"/>
    <property type="match status" value="1"/>
</dbReference>
<dbReference type="STRING" id="1150469.RSPPHO_01802"/>
<keyword evidence="3 6" id="KW-0597">Phosphoprotein</keyword>
<dbReference type="SMART" id="SM00448">
    <property type="entry name" value="REC"/>
    <property type="match status" value="1"/>
</dbReference>
<dbReference type="SMART" id="SM00387">
    <property type="entry name" value="HATPase_c"/>
    <property type="match status" value="1"/>
</dbReference>
<dbReference type="PROSITE" id="PS50894">
    <property type="entry name" value="HPT"/>
    <property type="match status" value="1"/>
</dbReference>
<dbReference type="Gene3D" id="3.30.450.20">
    <property type="entry name" value="PAS domain"/>
    <property type="match status" value="1"/>
</dbReference>
<dbReference type="GO" id="GO:0005886">
    <property type="term" value="C:plasma membrane"/>
    <property type="evidence" value="ECO:0007669"/>
    <property type="project" value="UniProtKB-SubCell"/>
</dbReference>
<dbReference type="HOGENOM" id="CLU_339754_0_0_5"/>
<dbReference type="Pfam" id="PF00512">
    <property type="entry name" value="HisKA"/>
    <property type="match status" value="1"/>
</dbReference>
<dbReference type="InterPro" id="IPR001789">
    <property type="entry name" value="Sig_transdc_resp-reg_receiver"/>
</dbReference>
<dbReference type="InterPro" id="IPR011006">
    <property type="entry name" value="CheY-like_superfamily"/>
</dbReference>
<dbReference type="InterPro" id="IPR036097">
    <property type="entry name" value="HisK_dim/P_sf"/>
</dbReference>
<dbReference type="GO" id="GO:0005524">
    <property type="term" value="F:ATP binding"/>
    <property type="evidence" value="ECO:0007669"/>
    <property type="project" value="UniProtKB-KW"/>
</dbReference>
<feature type="domain" description="HPt" evidence="11">
    <location>
        <begin position="740"/>
        <end position="836"/>
    </location>
</feature>
<proteinExistence type="predicted"/>
<dbReference type="PANTHER" id="PTHR45339">
    <property type="entry name" value="HYBRID SIGNAL TRANSDUCTION HISTIDINE KINASE J"/>
    <property type="match status" value="1"/>
</dbReference>
<accession>H6SKB3</accession>
<dbReference type="PROSITE" id="PS50110">
    <property type="entry name" value="RESPONSE_REGULATORY"/>
    <property type="match status" value="1"/>
</dbReference>
<dbReference type="eggNOG" id="COG2205">
    <property type="taxonomic scope" value="Bacteria"/>
</dbReference>
<organism evidence="12 13">
    <name type="scientific">Pararhodospirillum photometricum DSM 122</name>
    <dbReference type="NCBI Taxonomy" id="1150469"/>
    <lineage>
        <taxon>Bacteria</taxon>
        <taxon>Pseudomonadati</taxon>
        <taxon>Pseudomonadota</taxon>
        <taxon>Alphaproteobacteria</taxon>
        <taxon>Rhodospirillales</taxon>
        <taxon>Rhodospirillaceae</taxon>
        <taxon>Pararhodospirillum</taxon>
    </lineage>
</organism>
<name>H6SKB3_PARPM</name>
<dbReference type="InterPro" id="IPR036641">
    <property type="entry name" value="HPT_dom_sf"/>
</dbReference>
<dbReference type="SMART" id="SM00388">
    <property type="entry name" value="HisKA"/>
    <property type="match status" value="1"/>
</dbReference>
<dbReference type="SUPFAM" id="SSF55874">
    <property type="entry name" value="ATPase domain of HSP90 chaperone/DNA topoisomerase II/histidine kinase"/>
    <property type="match status" value="1"/>
</dbReference>
<keyword evidence="12" id="KW-0808">Transferase</keyword>
<evidence type="ECO:0000256" key="8">
    <source>
        <dbReference type="SAM" id="MobiDB-lite"/>
    </source>
</evidence>